<keyword evidence="2" id="KW-1185">Reference proteome</keyword>
<evidence type="ECO:0000313" key="2">
    <source>
        <dbReference type="Proteomes" id="UP000242791"/>
    </source>
</evidence>
<gene>
    <name evidence="1" type="ORF">ACJ73_05391</name>
</gene>
<comment type="caution">
    <text evidence="1">The sequence shown here is derived from an EMBL/GenBank/DDBJ whole genome shotgun (WGS) entry which is preliminary data.</text>
</comment>
<protein>
    <submittedName>
        <fullName evidence="1">Uncharacterized protein</fullName>
    </submittedName>
</protein>
<dbReference type="Proteomes" id="UP000242791">
    <property type="component" value="Unassembled WGS sequence"/>
</dbReference>
<dbReference type="AlphaFoldDB" id="A0A1J9R415"/>
<dbReference type="EMBL" id="LGTZ01000838">
    <property type="protein sequence ID" value="OJD23255.1"/>
    <property type="molecule type" value="Genomic_DNA"/>
</dbReference>
<sequence>MSMNASNEAFTNYLFKYTTALLEDNHAMLNIESGFGNTRFHTRLRAKEDILMRCRFQTFVSQTQLFTGFDRRVALSRFSVLQE</sequence>
<evidence type="ECO:0000313" key="1">
    <source>
        <dbReference type="EMBL" id="OJD23255.1"/>
    </source>
</evidence>
<accession>A0A1J9R415</accession>
<organism evidence="1 2">
    <name type="scientific">Blastomyces percursus</name>
    <dbReference type="NCBI Taxonomy" id="1658174"/>
    <lineage>
        <taxon>Eukaryota</taxon>
        <taxon>Fungi</taxon>
        <taxon>Dikarya</taxon>
        <taxon>Ascomycota</taxon>
        <taxon>Pezizomycotina</taxon>
        <taxon>Eurotiomycetes</taxon>
        <taxon>Eurotiomycetidae</taxon>
        <taxon>Onygenales</taxon>
        <taxon>Ajellomycetaceae</taxon>
        <taxon>Blastomyces</taxon>
    </lineage>
</organism>
<reference evidence="1 2" key="1">
    <citation type="submission" date="2015-08" db="EMBL/GenBank/DDBJ databases">
        <title>Emmonsia species relationships and genome sequence.</title>
        <authorList>
            <person name="Cuomo C.A."/>
            <person name="Schwartz I.S."/>
            <person name="Kenyon C."/>
            <person name="De Hoog G.S."/>
            <person name="Govender N.P."/>
            <person name="Botha A."/>
            <person name="Moreno L."/>
            <person name="De Vries M."/>
            <person name="Munoz J.F."/>
            <person name="Stielow J.B."/>
        </authorList>
    </citation>
    <scope>NUCLEOTIDE SEQUENCE [LARGE SCALE GENOMIC DNA]</scope>
    <source>
        <strain evidence="1 2">EI222</strain>
    </source>
</reference>
<proteinExistence type="predicted"/>
<dbReference type="VEuPathDB" id="FungiDB:ACJ73_05391"/>
<name>A0A1J9R415_9EURO</name>